<dbReference type="Pfam" id="PF00188">
    <property type="entry name" value="CAP"/>
    <property type="match status" value="1"/>
</dbReference>
<evidence type="ECO:0000313" key="5">
    <source>
        <dbReference type="Proteomes" id="UP000000238"/>
    </source>
</evidence>
<dbReference type="SUPFAM" id="SSF55797">
    <property type="entry name" value="PR-1-like"/>
    <property type="match status" value="1"/>
</dbReference>
<dbReference type="Pfam" id="PF04151">
    <property type="entry name" value="PPC"/>
    <property type="match status" value="1"/>
</dbReference>
<reference evidence="4 5" key="1">
    <citation type="journal article" date="2005" name="Nucleic Acids Res.">
        <title>Genomic blueprint of Hahella chejuensis, a marine microbe producing an algicidal agent.</title>
        <authorList>
            <person name="Jeong H."/>
            <person name="Yim J.H."/>
            <person name="Lee C."/>
            <person name="Choi S.-H."/>
            <person name="Park Y.K."/>
            <person name="Yoon S.H."/>
            <person name="Hur C.-G."/>
            <person name="Kang H.-Y."/>
            <person name="Kim D."/>
            <person name="Lee H.H."/>
            <person name="Park K.H."/>
            <person name="Park S.-H."/>
            <person name="Park H.-S."/>
            <person name="Lee H.K."/>
            <person name="Oh T.K."/>
            <person name="Kim J.F."/>
        </authorList>
    </citation>
    <scope>NUCLEOTIDE SEQUENCE [LARGE SCALE GENOMIC DNA]</scope>
    <source>
        <strain evidence="4 5">KCTC 2396</strain>
    </source>
</reference>
<dbReference type="AlphaFoldDB" id="Q2SCT3"/>
<evidence type="ECO:0000256" key="1">
    <source>
        <dbReference type="SAM" id="MobiDB-lite"/>
    </source>
</evidence>
<dbReference type="Gene3D" id="2.60.120.380">
    <property type="match status" value="1"/>
</dbReference>
<protein>
    <submittedName>
        <fullName evidence="4">Uncharacterized protein with SCP/PR1 domains</fullName>
    </submittedName>
</protein>
<dbReference type="CDD" id="cd05379">
    <property type="entry name" value="CAP_bacterial"/>
    <property type="match status" value="1"/>
</dbReference>
<dbReference type="PANTHER" id="PTHR31157:SF1">
    <property type="entry name" value="SCP DOMAIN-CONTAINING PROTEIN"/>
    <property type="match status" value="1"/>
</dbReference>
<dbReference type="PANTHER" id="PTHR31157">
    <property type="entry name" value="SCP DOMAIN-CONTAINING PROTEIN"/>
    <property type="match status" value="1"/>
</dbReference>
<dbReference type="KEGG" id="hch:HCH_04848"/>
<evidence type="ECO:0000313" key="4">
    <source>
        <dbReference type="EMBL" id="ABC31541.1"/>
    </source>
</evidence>
<proteinExistence type="predicted"/>
<feature type="domain" description="Peptidase C-terminal archaeal/bacterial" evidence="3">
    <location>
        <begin position="46"/>
        <end position="113"/>
    </location>
</feature>
<dbReference type="RefSeq" id="WP_011398606.1">
    <property type="nucleotide sequence ID" value="NC_007645.1"/>
</dbReference>
<organism evidence="4 5">
    <name type="scientific">Hahella chejuensis (strain KCTC 2396)</name>
    <dbReference type="NCBI Taxonomy" id="349521"/>
    <lineage>
        <taxon>Bacteria</taxon>
        <taxon>Pseudomonadati</taxon>
        <taxon>Pseudomonadota</taxon>
        <taxon>Gammaproteobacteria</taxon>
        <taxon>Oceanospirillales</taxon>
        <taxon>Hahellaceae</taxon>
        <taxon>Hahella</taxon>
    </lineage>
</organism>
<evidence type="ECO:0000259" key="3">
    <source>
        <dbReference type="Pfam" id="PF04151"/>
    </source>
</evidence>
<dbReference type="EMBL" id="CP000155">
    <property type="protein sequence ID" value="ABC31541.1"/>
    <property type="molecule type" value="Genomic_DNA"/>
</dbReference>
<dbReference type="STRING" id="349521.HCH_04848"/>
<dbReference type="Gene3D" id="3.40.33.10">
    <property type="entry name" value="CAP"/>
    <property type="match status" value="1"/>
</dbReference>
<sequence length="286" mass="31171">MKNRLYLVFTATILILLLGSTPVVLADVLKNGETLEKLSGDRGGEASYSIDVEEKSLSLVVEIWGGSGDADLYVAFNREPNKSDFDCRPYEWGNKETCTFKPPQQGIYHIMLHGYDQYSDLSLKATYVPDSGGDPDPDPKCADGGEGPSDVQLELLTAHNKARSQGRSCGGVYYDAAPALTWNCKLGKAATKHTKDMVDNNFFSHTGSDGSSVGDRVRAQGYEYRTVGENIAAGYSSVEQVMDGWLKSPGHCANIMRSSYTELGAEKISTSTADYPHYWTSVFGAQ</sequence>
<name>Q2SCT3_HAHCH</name>
<gene>
    <name evidence="4" type="ordered locus">HCH_04848</name>
</gene>
<dbReference type="Proteomes" id="UP000000238">
    <property type="component" value="Chromosome"/>
</dbReference>
<accession>Q2SCT3</accession>
<feature type="region of interest" description="Disordered" evidence="1">
    <location>
        <begin position="128"/>
        <end position="149"/>
    </location>
</feature>
<dbReference type="InterPro" id="IPR007280">
    <property type="entry name" value="Peptidase_C_arc/bac"/>
</dbReference>
<feature type="domain" description="SCP" evidence="2">
    <location>
        <begin position="156"/>
        <end position="283"/>
    </location>
</feature>
<keyword evidence="5" id="KW-1185">Reference proteome</keyword>
<dbReference type="InterPro" id="IPR014044">
    <property type="entry name" value="CAP_dom"/>
</dbReference>
<evidence type="ECO:0000259" key="2">
    <source>
        <dbReference type="Pfam" id="PF00188"/>
    </source>
</evidence>
<dbReference type="eggNOG" id="COG2340">
    <property type="taxonomic scope" value="Bacteria"/>
</dbReference>
<dbReference type="OrthoDB" id="68195at2"/>
<dbReference type="InterPro" id="IPR035940">
    <property type="entry name" value="CAP_sf"/>
</dbReference>
<dbReference type="HOGENOM" id="CLU_920591_0_0_6"/>